<accession>S4PMG8</accession>
<organism evidence="1">
    <name type="scientific">Pararge aegeria</name>
    <name type="common">speckled wood butterfly</name>
    <dbReference type="NCBI Taxonomy" id="116150"/>
    <lineage>
        <taxon>Eukaryota</taxon>
        <taxon>Metazoa</taxon>
        <taxon>Ecdysozoa</taxon>
        <taxon>Arthropoda</taxon>
        <taxon>Hexapoda</taxon>
        <taxon>Insecta</taxon>
        <taxon>Pterygota</taxon>
        <taxon>Neoptera</taxon>
        <taxon>Endopterygota</taxon>
        <taxon>Lepidoptera</taxon>
        <taxon>Glossata</taxon>
        <taxon>Ditrysia</taxon>
        <taxon>Papilionoidea</taxon>
        <taxon>Nymphalidae</taxon>
        <taxon>Satyrinae</taxon>
        <taxon>Satyrini</taxon>
        <taxon>Parargina</taxon>
        <taxon>Pararge</taxon>
    </lineage>
</organism>
<reference evidence="1" key="1">
    <citation type="journal article" date="2013" name="BMC Genomics">
        <title>Unscrambling butterfly oogenesis.</title>
        <authorList>
            <person name="Carter J.M."/>
            <person name="Baker S.C."/>
            <person name="Pink R."/>
            <person name="Carter D.R."/>
            <person name="Collins A."/>
            <person name="Tomlin J."/>
            <person name="Gibbs M."/>
            <person name="Breuker C.J."/>
        </authorList>
    </citation>
    <scope>NUCLEOTIDE SEQUENCE</scope>
    <source>
        <tissue evidence="1">Ovary</tissue>
    </source>
</reference>
<reference evidence="1" key="2">
    <citation type="submission" date="2013-05" db="EMBL/GenBank/DDBJ databases">
        <authorList>
            <person name="Carter J.-M."/>
            <person name="Baker S.C."/>
            <person name="Pink R."/>
            <person name="Carter D.R.F."/>
            <person name="Collins A."/>
            <person name="Tomlin J."/>
            <person name="Gibbs M."/>
            <person name="Breuker C.J."/>
        </authorList>
    </citation>
    <scope>NUCLEOTIDE SEQUENCE</scope>
    <source>
        <tissue evidence="1">Ovary</tissue>
    </source>
</reference>
<evidence type="ECO:0000313" key="1">
    <source>
        <dbReference type="EMBL" id="JAA89000.1"/>
    </source>
</evidence>
<sequence length="76" mass="8461">RVSKISIRPNLKTIYFTITPRPIQCETASRTKPLCAQRLAAGGLLTPDCPNRLHRTLPLNALMQNSSFLWLKSAIG</sequence>
<dbReference type="EMBL" id="GAIX01003560">
    <property type="protein sequence ID" value="JAA89000.1"/>
    <property type="molecule type" value="Transcribed_RNA"/>
</dbReference>
<proteinExistence type="predicted"/>
<feature type="non-terminal residue" evidence="1">
    <location>
        <position position="1"/>
    </location>
</feature>
<protein>
    <submittedName>
        <fullName evidence="1">Uncharacterized protein</fullName>
    </submittedName>
</protein>
<dbReference type="AlphaFoldDB" id="S4PMG8"/>
<name>S4PMG8_9NEOP</name>